<organism evidence="1">
    <name type="scientific">marine sediment metagenome</name>
    <dbReference type="NCBI Taxonomy" id="412755"/>
    <lineage>
        <taxon>unclassified sequences</taxon>
        <taxon>metagenomes</taxon>
        <taxon>ecological metagenomes</taxon>
    </lineage>
</organism>
<feature type="non-terminal residue" evidence="1">
    <location>
        <position position="266"/>
    </location>
</feature>
<evidence type="ECO:0000313" key="1">
    <source>
        <dbReference type="EMBL" id="GAH11340.1"/>
    </source>
</evidence>
<sequence length="266" mass="29778">IMNYRVASILPSEAADAAATKTIDLNFAKPISRITVQVKALNSGVLVTDHPAKIVSKLEVVDGSDILFSLSGIEAQALNYYDKGYMPHTVLNYIDQTRAIATFDIDFGRFLYDPVYALDPKKFTNPQLKISHDLALGGTAPSAMDLSVFGHIFDQKEVSPTGFLMSKEQYSYTLNGTAKEQIELATDHPYRKLLMQSISETRQPHEQYNIIKLSEDNDHKVVINGEKTSDLLKLIRQFPRFTEQIMAYNVAATNEIYPCSVSYEKA</sequence>
<reference evidence="1" key="1">
    <citation type="journal article" date="2014" name="Front. Microbiol.">
        <title>High frequency of phylogenetically diverse reductive dehalogenase-homologous genes in deep subseafloor sedimentary metagenomes.</title>
        <authorList>
            <person name="Kawai M."/>
            <person name="Futagami T."/>
            <person name="Toyoda A."/>
            <person name="Takaki Y."/>
            <person name="Nishi S."/>
            <person name="Hori S."/>
            <person name="Arai W."/>
            <person name="Tsubouchi T."/>
            <person name="Morono Y."/>
            <person name="Uchiyama I."/>
            <person name="Ito T."/>
            <person name="Fujiyama A."/>
            <person name="Inagaki F."/>
            <person name="Takami H."/>
        </authorList>
    </citation>
    <scope>NUCLEOTIDE SEQUENCE</scope>
    <source>
        <strain evidence="1">Expedition CK06-06</strain>
    </source>
</reference>
<dbReference type="AlphaFoldDB" id="X1DSV6"/>
<dbReference type="EMBL" id="BART01029840">
    <property type="protein sequence ID" value="GAH11340.1"/>
    <property type="molecule type" value="Genomic_DNA"/>
</dbReference>
<protein>
    <submittedName>
        <fullName evidence="1">Uncharacterized protein</fullName>
    </submittedName>
</protein>
<gene>
    <name evidence="1" type="ORF">S01H4_52262</name>
</gene>
<feature type="non-terminal residue" evidence="1">
    <location>
        <position position="1"/>
    </location>
</feature>
<comment type="caution">
    <text evidence="1">The sequence shown here is derived from an EMBL/GenBank/DDBJ whole genome shotgun (WGS) entry which is preliminary data.</text>
</comment>
<accession>X1DSV6</accession>
<name>X1DSV6_9ZZZZ</name>
<proteinExistence type="predicted"/>